<evidence type="ECO:0000256" key="1">
    <source>
        <dbReference type="SAM" id="Phobius"/>
    </source>
</evidence>
<dbReference type="Proteomes" id="UP000258707">
    <property type="component" value="Chromosome"/>
</dbReference>
<sequence>MPSFDPELLAEAVSIVLYTVVAVVLTAGGIFAEYTSLQQFGAGDATGALWLAAIGAVMLYAGVYALGYRKVLVRLLAAREYGSR</sequence>
<dbReference type="KEGG" id="nag:AArcMg_0360"/>
<dbReference type="Pfam" id="PF26478">
    <property type="entry name" value="DUF8151"/>
    <property type="match status" value="1"/>
</dbReference>
<dbReference type="EMBL" id="CP027033">
    <property type="protein sequence ID" value="AXR80383.1"/>
    <property type="molecule type" value="Genomic_DNA"/>
</dbReference>
<proteinExistence type="predicted"/>
<dbReference type="AlphaFoldDB" id="A0A346PB17"/>
<organism evidence="3 6">
    <name type="scientific">Natrarchaeobaculum sulfurireducens</name>
    <dbReference type="NCBI Taxonomy" id="2044521"/>
    <lineage>
        <taxon>Archaea</taxon>
        <taxon>Methanobacteriati</taxon>
        <taxon>Methanobacteriota</taxon>
        <taxon>Stenosarchaea group</taxon>
        <taxon>Halobacteria</taxon>
        <taxon>Halobacteriales</taxon>
        <taxon>Natrialbaceae</taxon>
        <taxon>Natrarchaeobaculum</taxon>
    </lineage>
</organism>
<reference evidence="3" key="3">
    <citation type="journal article" date="2019" name="Int. J. Syst. Evol. Microbiol.">
        <title>Natronolimnobius sulfurireducens sp. nov. and Halalkaliarchaeum desulfuricum gen. nov., sp. nov., the first sulfur-respiring alkaliphilic haloarchaea from hypersaline alkaline lakes.</title>
        <authorList>
            <person name="Sorokin D.Y."/>
            <person name="Yakimov M."/>
            <person name="Messina E."/>
            <person name="Merkel A.Y."/>
            <person name="Bale N.J."/>
            <person name="Sinninghe Damste J.S."/>
        </authorList>
    </citation>
    <scope>NUCLEOTIDE SEQUENCE</scope>
    <source>
        <strain evidence="4">AArc-Mg</strain>
        <strain evidence="3">AArc1</strain>
    </source>
</reference>
<evidence type="ECO:0000313" key="6">
    <source>
        <dbReference type="Proteomes" id="UP000258707"/>
    </source>
</evidence>
<feature type="domain" description="DUF8151" evidence="2">
    <location>
        <begin position="1"/>
        <end position="78"/>
    </location>
</feature>
<dbReference type="RefSeq" id="WP_117362831.1">
    <property type="nucleotide sequence ID" value="NZ_CP024047.1"/>
</dbReference>
<accession>A0A346PLI8</accession>
<reference evidence="6" key="1">
    <citation type="submission" date="2017-10" db="EMBL/GenBank/DDBJ databases">
        <title>Phenotypic and genomic properties of facultatively anaerobic sulfur-reducing natronoarchaea from hypersaline soda lakes.</title>
        <authorList>
            <person name="Sorokin D.Y."/>
            <person name="Kublanov I.V."/>
            <person name="Roman P."/>
            <person name="Sinninghe Damste J.S."/>
            <person name="Golyshin P.N."/>
            <person name="Rojo D."/>
            <person name="Ciordia S."/>
            <person name="Mena Md.C."/>
            <person name="Ferrer M."/>
            <person name="Messina E."/>
            <person name="Smedile F."/>
            <person name="La Spada G."/>
            <person name="La Cono V."/>
            <person name="Yakimov M.M."/>
        </authorList>
    </citation>
    <scope>NUCLEOTIDE SEQUENCE [LARGE SCALE GENOMIC DNA]</scope>
    <source>
        <strain evidence="6">AArc1</strain>
    </source>
</reference>
<dbReference type="GeneID" id="37640842"/>
<evidence type="ECO:0000313" key="4">
    <source>
        <dbReference type="EMBL" id="AXR80383.1"/>
    </source>
</evidence>
<gene>
    <name evidence="3" type="ORF">AArc1_0368</name>
    <name evidence="4" type="ORF">AArcMg_0360</name>
</gene>
<keyword evidence="1" id="KW-1133">Transmembrane helix</keyword>
<evidence type="ECO:0000313" key="5">
    <source>
        <dbReference type="Proteomes" id="UP000258613"/>
    </source>
</evidence>
<keyword evidence="1" id="KW-0812">Transmembrane</keyword>
<feature type="transmembrane region" description="Helical" evidence="1">
    <location>
        <begin position="12"/>
        <end position="32"/>
    </location>
</feature>
<reference evidence="5" key="2">
    <citation type="submission" date="2018-02" db="EMBL/GenBank/DDBJ databases">
        <title>Phenotypic and genomic properties of facultatively anaerobic sulfur-reducing natronoarchaea from hypersaline soda lakes.</title>
        <authorList>
            <person name="Sorokin D.Y."/>
            <person name="Kublanov I.V."/>
            <person name="Roman P."/>
            <person name="Sinninghe Damste J.S."/>
            <person name="Golyshin P.N."/>
            <person name="Rojo D."/>
            <person name="Ciordia S."/>
            <person name="Mena M.D.C."/>
            <person name="Ferrer M."/>
            <person name="Messina E."/>
            <person name="Smedile F."/>
            <person name="La Spada G."/>
            <person name="La Cono V."/>
            <person name="Yakimov M.M."/>
        </authorList>
    </citation>
    <scope>NUCLEOTIDE SEQUENCE [LARGE SCALE GENOMIC DNA]</scope>
    <source>
        <strain evidence="5">AArc-Mg</strain>
    </source>
</reference>
<name>A0A346PB17_9EURY</name>
<protein>
    <recommendedName>
        <fullName evidence="2">DUF8151 domain-containing protein</fullName>
    </recommendedName>
</protein>
<keyword evidence="5" id="KW-1185">Reference proteome</keyword>
<feature type="transmembrane region" description="Helical" evidence="1">
    <location>
        <begin position="47"/>
        <end position="66"/>
    </location>
</feature>
<keyword evidence="1" id="KW-0472">Membrane</keyword>
<dbReference type="KEGG" id="nan:AArc1_0368"/>
<evidence type="ECO:0000313" key="3">
    <source>
        <dbReference type="EMBL" id="AXR76712.1"/>
    </source>
</evidence>
<evidence type="ECO:0000259" key="2">
    <source>
        <dbReference type="Pfam" id="PF26478"/>
    </source>
</evidence>
<dbReference type="EMBL" id="CP024047">
    <property type="protein sequence ID" value="AXR76712.1"/>
    <property type="molecule type" value="Genomic_DNA"/>
</dbReference>
<accession>A0A346PB17</accession>
<dbReference type="InterPro" id="IPR058464">
    <property type="entry name" value="DUF8151"/>
</dbReference>
<dbReference type="OrthoDB" id="205411at2157"/>
<dbReference type="Proteomes" id="UP000258613">
    <property type="component" value="Chromosome"/>
</dbReference>